<reference evidence="3 4" key="1">
    <citation type="submission" date="2020-08" db="EMBL/GenBank/DDBJ databases">
        <title>Genomic Encyclopedia of Type Strains, Phase IV (KMG-IV): sequencing the most valuable type-strain genomes for metagenomic binning, comparative biology and taxonomic classification.</title>
        <authorList>
            <person name="Goeker M."/>
        </authorList>
    </citation>
    <scope>NUCLEOTIDE SEQUENCE [LARGE SCALE GENOMIC DNA]</scope>
    <source>
        <strain evidence="3 4">DSM 26736</strain>
    </source>
</reference>
<feature type="region of interest" description="Disordered" evidence="1">
    <location>
        <begin position="121"/>
        <end position="141"/>
    </location>
</feature>
<sequence length="141" mass="15446">MSVLVARLEVLGEIDQRGAVRFYVAGEARLRGGDGGPVDVQIENLSRTGFLFLSPLEYPVGTLVTIGLSGAGLREARVVRSEGERHGCEFLEPLAETQMERAYRGQASMFAELREALAHWPLPDPAPQDSLPDNVTPFPKR</sequence>
<dbReference type="InterPro" id="IPR009875">
    <property type="entry name" value="PilZ_domain"/>
</dbReference>
<dbReference type="Pfam" id="PF07238">
    <property type="entry name" value="PilZ"/>
    <property type="match status" value="1"/>
</dbReference>
<dbReference type="GO" id="GO:0035438">
    <property type="term" value="F:cyclic-di-GMP binding"/>
    <property type="evidence" value="ECO:0007669"/>
    <property type="project" value="InterPro"/>
</dbReference>
<comment type="caution">
    <text evidence="3">The sequence shown here is derived from an EMBL/GenBank/DDBJ whole genome shotgun (WGS) entry which is preliminary data.</text>
</comment>
<proteinExistence type="predicted"/>
<accession>A0A840YLT9</accession>
<organism evidence="3 4">
    <name type="scientific">Sphingomonas xinjiangensis</name>
    <dbReference type="NCBI Taxonomy" id="643568"/>
    <lineage>
        <taxon>Bacteria</taxon>
        <taxon>Pseudomonadati</taxon>
        <taxon>Pseudomonadota</taxon>
        <taxon>Alphaproteobacteria</taxon>
        <taxon>Sphingomonadales</taxon>
        <taxon>Sphingomonadaceae</taxon>
        <taxon>Sphingomonas</taxon>
    </lineage>
</organism>
<dbReference type="AlphaFoldDB" id="A0A840YLT9"/>
<feature type="domain" description="PilZ" evidence="2">
    <location>
        <begin position="16"/>
        <end position="100"/>
    </location>
</feature>
<gene>
    <name evidence="3" type="ORF">FHT02_001558</name>
</gene>
<protein>
    <recommendedName>
        <fullName evidence="2">PilZ domain-containing protein</fullName>
    </recommendedName>
</protein>
<keyword evidence="4" id="KW-1185">Reference proteome</keyword>
<evidence type="ECO:0000259" key="2">
    <source>
        <dbReference type="Pfam" id="PF07238"/>
    </source>
</evidence>
<dbReference type="SUPFAM" id="SSF141371">
    <property type="entry name" value="PilZ domain-like"/>
    <property type="match status" value="1"/>
</dbReference>
<dbReference type="Proteomes" id="UP000527143">
    <property type="component" value="Unassembled WGS sequence"/>
</dbReference>
<dbReference type="EMBL" id="JACIJF010000003">
    <property type="protein sequence ID" value="MBB5710330.1"/>
    <property type="molecule type" value="Genomic_DNA"/>
</dbReference>
<evidence type="ECO:0000256" key="1">
    <source>
        <dbReference type="SAM" id="MobiDB-lite"/>
    </source>
</evidence>
<name>A0A840YLT9_9SPHN</name>
<evidence type="ECO:0000313" key="3">
    <source>
        <dbReference type="EMBL" id="MBB5710330.1"/>
    </source>
</evidence>
<evidence type="ECO:0000313" key="4">
    <source>
        <dbReference type="Proteomes" id="UP000527143"/>
    </source>
</evidence>